<evidence type="ECO:0000256" key="10">
    <source>
        <dbReference type="ARBA" id="ARBA00029774"/>
    </source>
</evidence>
<dbReference type="GO" id="GO:0000049">
    <property type="term" value="F:tRNA binding"/>
    <property type="evidence" value="ECO:0007669"/>
    <property type="project" value="TreeGrafter"/>
</dbReference>
<dbReference type="EC" id="2.7.7.87" evidence="3"/>
<evidence type="ECO:0000256" key="5">
    <source>
        <dbReference type="ARBA" id="ARBA00022679"/>
    </source>
</evidence>
<feature type="region of interest" description="Disordered" evidence="12">
    <location>
        <begin position="1"/>
        <end position="27"/>
    </location>
</feature>
<evidence type="ECO:0000256" key="8">
    <source>
        <dbReference type="ARBA" id="ARBA00022741"/>
    </source>
</evidence>
<evidence type="ECO:0000256" key="3">
    <source>
        <dbReference type="ARBA" id="ARBA00012584"/>
    </source>
</evidence>
<evidence type="ECO:0000256" key="1">
    <source>
        <dbReference type="ARBA" id="ARBA00004496"/>
    </source>
</evidence>
<gene>
    <name evidence="14" type="ORF">EWF95_03390</name>
</gene>
<dbReference type="InterPro" id="IPR017945">
    <property type="entry name" value="DHBP_synth_RibB-like_a/b_dom"/>
</dbReference>
<dbReference type="RefSeq" id="WP_142442648.1">
    <property type="nucleotide sequence ID" value="NZ_SESI01000001.1"/>
</dbReference>
<accession>A0A544QRC4</accession>
<keyword evidence="9" id="KW-0067">ATP-binding</keyword>
<dbReference type="SUPFAM" id="SSF55821">
    <property type="entry name" value="YrdC/RibB"/>
    <property type="match status" value="1"/>
</dbReference>
<dbReference type="GO" id="GO:0005737">
    <property type="term" value="C:cytoplasm"/>
    <property type="evidence" value="ECO:0007669"/>
    <property type="project" value="UniProtKB-SubCell"/>
</dbReference>
<keyword evidence="8" id="KW-0547">Nucleotide-binding</keyword>
<dbReference type="OrthoDB" id="39992at2157"/>
<comment type="similarity">
    <text evidence="2">Belongs to the SUA5 family.</text>
</comment>
<dbReference type="GO" id="GO:0006450">
    <property type="term" value="P:regulation of translational fidelity"/>
    <property type="evidence" value="ECO:0007669"/>
    <property type="project" value="TreeGrafter"/>
</dbReference>
<dbReference type="InterPro" id="IPR050156">
    <property type="entry name" value="TC-AMP_synthase_SUA5"/>
</dbReference>
<dbReference type="GO" id="GO:0061710">
    <property type="term" value="F:L-threonylcarbamoyladenylate synthase"/>
    <property type="evidence" value="ECO:0007669"/>
    <property type="project" value="UniProtKB-EC"/>
</dbReference>
<evidence type="ECO:0000256" key="12">
    <source>
        <dbReference type="SAM" id="MobiDB-lite"/>
    </source>
</evidence>
<evidence type="ECO:0000256" key="11">
    <source>
        <dbReference type="ARBA" id="ARBA00048366"/>
    </source>
</evidence>
<dbReference type="Pfam" id="PF01300">
    <property type="entry name" value="Sua5_yciO_yrdC"/>
    <property type="match status" value="1"/>
</dbReference>
<dbReference type="GO" id="GO:0003725">
    <property type="term" value="F:double-stranded RNA binding"/>
    <property type="evidence" value="ECO:0007669"/>
    <property type="project" value="InterPro"/>
</dbReference>
<keyword evidence="6" id="KW-0819">tRNA processing</keyword>
<dbReference type="AlphaFoldDB" id="A0A544QRC4"/>
<evidence type="ECO:0000256" key="7">
    <source>
        <dbReference type="ARBA" id="ARBA00022695"/>
    </source>
</evidence>
<evidence type="ECO:0000313" key="14">
    <source>
        <dbReference type="EMBL" id="TQQ81996.1"/>
    </source>
</evidence>
<feature type="domain" description="YrdC-like" evidence="13">
    <location>
        <begin position="30"/>
        <end position="211"/>
    </location>
</feature>
<proteinExistence type="inferred from homology"/>
<keyword evidence="7" id="KW-0548">Nucleotidyltransferase</keyword>
<keyword evidence="15" id="KW-1185">Reference proteome</keyword>
<sequence>MSPADGSDPAADADPTAGTDATAPAVDDADDAIEAAAAAIQQGAAVVYPTETVYGLAADATDPDAVRRIFEIKGRPRSKPLSVGFADREMLTQYLTLTDREASFCDRFLPGPVTLLVDRDDAFPDILVDGGDTVGVRLPDNVVARELARRAGPITATSANESGTPSVRRVDALAASITDAVGAVVDTGETPGGESTVVDVATGEIHRRGPLADEIEAWLADH</sequence>
<comment type="subcellular location">
    <subcellularLocation>
        <location evidence="1">Cytoplasm</location>
    </subcellularLocation>
</comment>
<dbReference type="NCBIfam" id="TIGR00057">
    <property type="entry name" value="L-threonylcarbamoyladenylate synthase"/>
    <property type="match status" value="1"/>
</dbReference>
<reference evidence="14 15" key="1">
    <citation type="submission" date="2019-02" db="EMBL/GenBank/DDBJ databases">
        <title>Halonotius sp. a new haloqrchaeon isolated from saline water.</title>
        <authorList>
            <person name="Duran-Viseras A."/>
            <person name="Sanchez-Porro C."/>
            <person name="Ventosa A."/>
        </authorList>
    </citation>
    <scope>NUCLEOTIDE SEQUENCE [LARGE SCALE GENOMIC DNA]</scope>
    <source>
        <strain evidence="14 15">F9-27</strain>
    </source>
</reference>
<feature type="compositionally biased region" description="Low complexity" evidence="12">
    <location>
        <begin position="1"/>
        <end position="26"/>
    </location>
</feature>
<organism evidence="14 15">
    <name type="scientific">Halonotius roseus</name>
    <dbReference type="NCBI Taxonomy" id="2511997"/>
    <lineage>
        <taxon>Archaea</taxon>
        <taxon>Methanobacteriati</taxon>
        <taxon>Methanobacteriota</taxon>
        <taxon>Stenosarchaea group</taxon>
        <taxon>Halobacteria</taxon>
        <taxon>Halobacteriales</taxon>
        <taxon>Haloferacaceae</taxon>
        <taxon>Halonotius</taxon>
    </lineage>
</organism>
<evidence type="ECO:0000256" key="4">
    <source>
        <dbReference type="ARBA" id="ARBA00022490"/>
    </source>
</evidence>
<keyword evidence="5" id="KW-0808">Transferase</keyword>
<evidence type="ECO:0000256" key="9">
    <source>
        <dbReference type="ARBA" id="ARBA00022840"/>
    </source>
</evidence>
<keyword evidence="4" id="KW-0963">Cytoplasm</keyword>
<dbReference type="Proteomes" id="UP000315385">
    <property type="component" value="Unassembled WGS sequence"/>
</dbReference>
<name>A0A544QRC4_9EURY</name>
<dbReference type="Gene3D" id="3.90.870.10">
    <property type="entry name" value="DHBP synthase"/>
    <property type="match status" value="1"/>
</dbReference>
<evidence type="ECO:0000256" key="6">
    <source>
        <dbReference type="ARBA" id="ARBA00022694"/>
    </source>
</evidence>
<evidence type="ECO:0000259" key="13">
    <source>
        <dbReference type="PROSITE" id="PS51163"/>
    </source>
</evidence>
<dbReference type="PROSITE" id="PS51163">
    <property type="entry name" value="YRDC"/>
    <property type="match status" value="1"/>
</dbReference>
<dbReference type="EMBL" id="SESI01000001">
    <property type="protein sequence ID" value="TQQ81996.1"/>
    <property type="molecule type" value="Genomic_DNA"/>
</dbReference>
<dbReference type="GO" id="GO:0005524">
    <property type="term" value="F:ATP binding"/>
    <property type="evidence" value="ECO:0007669"/>
    <property type="project" value="UniProtKB-KW"/>
</dbReference>
<protein>
    <recommendedName>
        <fullName evidence="10">L-threonylcarbamoyladenylate synthase</fullName>
        <ecNumber evidence="3">2.7.7.87</ecNumber>
    </recommendedName>
    <alternativeName>
        <fullName evidence="10">L-threonylcarbamoyladenylate synthase</fullName>
    </alternativeName>
</protein>
<evidence type="ECO:0000256" key="2">
    <source>
        <dbReference type="ARBA" id="ARBA00007663"/>
    </source>
</evidence>
<dbReference type="InterPro" id="IPR006070">
    <property type="entry name" value="Sua5-like_dom"/>
</dbReference>
<dbReference type="PANTHER" id="PTHR17490:SF16">
    <property type="entry name" value="THREONYLCARBAMOYL-AMP SYNTHASE"/>
    <property type="match status" value="1"/>
</dbReference>
<comment type="catalytic activity">
    <reaction evidence="11">
        <text>L-threonine + hydrogencarbonate + ATP = L-threonylcarbamoyladenylate + diphosphate + H2O</text>
        <dbReference type="Rhea" id="RHEA:36407"/>
        <dbReference type="ChEBI" id="CHEBI:15377"/>
        <dbReference type="ChEBI" id="CHEBI:17544"/>
        <dbReference type="ChEBI" id="CHEBI:30616"/>
        <dbReference type="ChEBI" id="CHEBI:33019"/>
        <dbReference type="ChEBI" id="CHEBI:57926"/>
        <dbReference type="ChEBI" id="CHEBI:73682"/>
        <dbReference type="EC" id="2.7.7.87"/>
    </reaction>
</comment>
<dbReference type="PANTHER" id="PTHR17490">
    <property type="entry name" value="SUA5"/>
    <property type="match status" value="1"/>
</dbReference>
<dbReference type="GO" id="GO:0008033">
    <property type="term" value="P:tRNA processing"/>
    <property type="evidence" value="ECO:0007669"/>
    <property type="project" value="UniProtKB-KW"/>
</dbReference>
<comment type="caution">
    <text evidence="14">The sequence shown here is derived from an EMBL/GenBank/DDBJ whole genome shotgun (WGS) entry which is preliminary data.</text>
</comment>
<evidence type="ECO:0000313" key="15">
    <source>
        <dbReference type="Proteomes" id="UP000315385"/>
    </source>
</evidence>